<feature type="compositionally biased region" description="Polar residues" evidence="1">
    <location>
        <begin position="130"/>
        <end position="143"/>
    </location>
</feature>
<dbReference type="Proteomes" id="UP000235220">
    <property type="component" value="Chromosome 13"/>
</dbReference>
<keyword evidence="2" id="KW-1185">Reference proteome</keyword>
<feature type="region of interest" description="Disordered" evidence="1">
    <location>
        <begin position="78"/>
        <end position="162"/>
    </location>
</feature>
<dbReference type="Gramene" id="Jr13_19950_p1">
    <property type="protein sequence ID" value="cds.Jr13_19950_p1"/>
    <property type="gene ID" value="Jr13_19950"/>
</dbReference>
<evidence type="ECO:0000256" key="1">
    <source>
        <dbReference type="SAM" id="MobiDB-lite"/>
    </source>
</evidence>
<dbReference type="KEGG" id="jre:108988471"/>
<organism evidence="2 3">
    <name type="scientific">Juglans regia</name>
    <name type="common">English walnut</name>
    <dbReference type="NCBI Taxonomy" id="51240"/>
    <lineage>
        <taxon>Eukaryota</taxon>
        <taxon>Viridiplantae</taxon>
        <taxon>Streptophyta</taxon>
        <taxon>Embryophyta</taxon>
        <taxon>Tracheophyta</taxon>
        <taxon>Spermatophyta</taxon>
        <taxon>Magnoliopsida</taxon>
        <taxon>eudicotyledons</taxon>
        <taxon>Gunneridae</taxon>
        <taxon>Pentapetalae</taxon>
        <taxon>rosids</taxon>
        <taxon>fabids</taxon>
        <taxon>Fagales</taxon>
        <taxon>Juglandaceae</taxon>
        <taxon>Juglans</taxon>
    </lineage>
</organism>
<accession>A0A2I4ED14</accession>
<evidence type="ECO:0000313" key="2">
    <source>
        <dbReference type="Proteomes" id="UP000235220"/>
    </source>
</evidence>
<sequence length="162" mass="17754">MLNRNRIRIQGSRSSRWSTRMFPFPLSHSTGHSLIQPGEKLEHGTIHVEVAGGGEETDNEPEIEPGHEYGALAEGREFEAGYRAGGEGSSRGKSHKRMEKPDQMSKSEQWAFFTRAWSMKSPKVAANNDGEGTSSQPAGEGTTSDSSSSRSRARVFRSATDL</sequence>
<name>A0A2I4ED14_JUGRE</name>
<dbReference type="GeneID" id="108988471"/>
<evidence type="ECO:0000313" key="3">
    <source>
        <dbReference type="RefSeq" id="XP_018817286.1"/>
    </source>
</evidence>
<reference evidence="3" key="1">
    <citation type="submission" date="2025-08" db="UniProtKB">
        <authorList>
            <consortium name="RefSeq"/>
        </authorList>
    </citation>
    <scope>IDENTIFICATION</scope>
    <source>
        <tissue evidence="3">Leaves</tissue>
    </source>
</reference>
<gene>
    <name evidence="3" type="primary">LOC108988471</name>
</gene>
<protein>
    <submittedName>
        <fullName evidence="3">E3 ubiquitin-protein ligase ATL9-like</fullName>
    </submittedName>
</protein>
<dbReference type="OrthoDB" id="8062037at2759"/>
<proteinExistence type="predicted"/>
<dbReference type="AlphaFoldDB" id="A0A2I4ED14"/>
<dbReference type="RefSeq" id="XP_018817286.1">
    <property type="nucleotide sequence ID" value="XM_018961741.1"/>
</dbReference>